<reference evidence="3" key="1">
    <citation type="journal article" date="2015" name="Proc. Natl. Acad. Sci. U.S.A.">
        <title>Genome sequencing of adzuki bean (Vigna angularis) provides insight into high starch and low fat accumulation and domestication.</title>
        <authorList>
            <person name="Yang K."/>
            <person name="Tian Z."/>
            <person name="Chen C."/>
            <person name="Luo L."/>
            <person name="Zhao B."/>
            <person name="Wang Z."/>
            <person name="Yu L."/>
            <person name="Li Y."/>
            <person name="Sun Y."/>
            <person name="Li W."/>
            <person name="Chen Y."/>
            <person name="Li Y."/>
            <person name="Zhang Y."/>
            <person name="Ai D."/>
            <person name="Zhao J."/>
            <person name="Shang C."/>
            <person name="Ma Y."/>
            <person name="Wu B."/>
            <person name="Wang M."/>
            <person name="Gao L."/>
            <person name="Sun D."/>
            <person name="Zhang P."/>
            <person name="Guo F."/>
            <person name="Wang W."/>
            <person name="Li Y."/>
            <person name="Wang J."/>
            <person name="Varshney R.K."/>
            <person name="Wang J."/>
            <person name="Ling H.Q."/>
            <person name="Wan P."/>
        </authorList>
    </citation>
    <scope>NUCLEOTIDE SEQUENCE</scope>
    <source>
        <strain evidence="3">cv. Jingnong 6</strain>
    </source>
</reference>
<evidence type="ECO:0000313" key="3">
    <source>
        <dbReference type="Proteomes" id="UP000053144"/>
    </source>
</evidence>
<organism evidence="2 3">
    <name type="scientific">Phaseolus angularis</name>
    <name type="common">Azuki bean</name>
    <name type="synonym">Vigna angularis</name>
    <dbReference type="NCBI Taxonomy" id="3914"/>
    <lineage>
        <taxon>Eukaryota</taxon>
        <taxon>Viridiplantae</taxon>
        <taxon>Streptophyta</taxon>
        <taxon>Embryophyta</taxon>
        <taxon>Tracheophyta</taxon>
        <taxon>Spermatophyta</taxon>
        <taxon>Magnoliopsida</taxon>
        <taxon>eudicotyledons</taxon>
        <taxon>Gunneridae</taxon>
        <taxon>Pentapetalae</taxon>
        <taxon>rosids</taxon>
        <taxon>fabids</taxon>
        <taxon>Fabales</taxon>
        <taxon>Fabaceae</taxon>
        <taxon>Papilionoideae</taxon>
        <taxon>50 kb inversion clade</taxon>
        <taxon>NPAAA clade</taxon>
        <taxon>indigoferoid/millettioid clade</taxon>
        <taxon>Phaseoleae</taxon>
        <taxon>Vigna</taxon>
    </lineage>
</organism>
<feature type="region of interest" description="Disordered" evidence="1">
    <location>
        <begin position="88"/>
        <end position="110"/>
    </location>
</feature>
<protein>
    <submittedName>
        <fullName evidence="2">Uncharacterized protein</fullName>
    </submittedName>
</protein>
<dbReference type="Proteomes" id="UP000053144">
    <property type="component" value="Chromosome 11"/>
</dbReference>
<evidence type="ECO:0000256" key="1">
    <source>
        <dbReference type="SAM" id="MobiDB-lite"/>
    </source>
</evidence>
<proteinExistence type="predicted"/>
<sequence>MELFTSSLKFNRVSNKCATAQRNKASEKGGTLHTGGLITVHEHVIRMSQELGRVFHFDEVFVQTHVRKGTSQFVDEWSWRTHEEFSTRLSQVRSEHESSPSADNENNDEDDIRRTQCWFDVIGGKKGDECTMQDNLLQITRQEEFHFIVPPTQLRPSPSPVVAKQPTLVQPTPV</sequence>
<evidence type="ECO:0000313" key="2">
    <source>
        <dbReference type="EMBL" id="KOM57562.1"/>
    </source>
</evidence>
<feature type="region of interest" description="Disordered" evidence="1">
    <location>
        <begin position="151"/>
        <end position="174"/>
    </location>
</feature>
<dbReference type="Pfam" id="PF03004">
    <property type="entry name" value="Transposase_24"/>
    <property type="match status" value="1"/>
</dbReference>
<dbReference type="InterPro" id="IPR004252">
    <property type="entry name" value="Probable_transposase_24"/>
</dbReference>
<dbReference type="Gramene" id="KOM57562">
    <property type="protein sequence ID" value="KOM57562"/>
    <property type="gene ID" value="LR48_Vigan11g059500"/>
</dbReference>
<dbReference type="EMBL" id="CM003381">
    <property type="protein sequence ID" value="KOM57562.1"/>
    <property type="molecule type" value="Genomic_DNA"/>
</dbReference>
<dbReference type="AlphaFoldDB" id="A0A0L9VRS4"/>
<name>A0A0L9VRS4_PHAAN</name>
<accession>A0A0L9VRS4</accession>
<gene>
    <name evidence="2" type="ORF">LR48_Vigan11g059500</name>
</gene>